<dbReference type="Pfam" id="PF12974">
    <property type="entry name" value="Phosphonate-bd"/>
    <property type="match status" value="1"/>
</dbReference>
<dbReference type="KEGG" id="meg:DKB62_10725"/>
<feature type="chain" id="PRO_5016840151" evidence="3">
    <location>
        <begin position="28"/>
        <end position="306"/>
    </location>
</feature>
<keyword evidence="2 3" id="KW-0732">Signal</keyword>
<dbReference type="CDD" id="cd01071">
    <property type="entry name" value="PBP2_PhnD_like"/>
    <property type="match status" value="1"/>
</dbReference>
<evidence type="ECO:0000313" key="4">
    <source>
        <dbReference type="EMBL" id="AXL22432.1"/>
    </source>
</evidence>
<accession>A0A346B2T9</accession>
<proteinExistence type="inferred from homology"/>
<gene>
    <name evidence="4" type="ORF">DKB62_10725</name>
</gene>
<dbReference type="AlphaFoldDB" id="A0A346B2T9"/>
<dbReference type="EMBL" id="CP029462">
    <property type="protein sequence ID" value="AXL22432.1"/>
    <property type="molecule type" value="Genomic_DNA"/>
</dbReference>
<name>A0A346B2T9_9FIRM</name>
<dbReference type="Proteomes" id="UP000254337">
    <property type="component" value="Chromosome"/>
</dbReference>
<dbReference type="SUPFAM" id="SSF53850">
    <property type="entry name" value="Periplasmic binding protein-like II"/>
    <property type="match status" value="1"/>
</dbReference>
<feature type="signal peptide" evidence="3">
    <location>
        <begin position="1"/>
        <end position="27"/>
    </location>
</feature>
<keyword evidence="5" id="KW-1185">Reference proteome</keyword>
<dbReference type="NCBIfam" id="TIGR01098">
    <property type="entry name" value="3A0109s03R"/>
    <property type="match status" value="1"/>
</dbReference>
<dbReference type="GO" id="GO:0043190">
    <property type="term" value="C:ATP-binding cassette (ABC) transporter complex"/>
    <property type="evidence" value="ECO:0007669"/>
    <property type="project" value="InterPro"/>
</dbReference>
<evidence type="ECO:0000256" key="1">
    <source>
        <dbReference type="ARBA" id="ARBA00007162"/>
    </source>
</evidence>
<dbReference type="PROSITE" id="PS51257">
    <property type="entry name" value="PROKAR_LIPOPROTEIN"/>
    <property type="match status" value="1"/>
</dbReference>
<sequence length="306" mass="32767">MKRWMKGISVSLMLVAAAASFGGCGSAGGGSGQQPFTIAYAPNESTEQSADARSALSADLGKALGREVKEISASDYNGIIEALRTKKADMAYLGAEGISLANQRLDGNVDVIVMKAPDGDKAKALYHSVFITRADRSDINSLQDVKGKKMAFVDPGSTSGNLIPTSMIMKAFPNENLDSETLHMNEKFFASAMYAGKHQASIQAVAKGDVDVAAVSDQILQAEINSGNVKAGDIKVIATSDPIPSEGMIIRADMDQNLRKTLTDFLLQYNNEDYFTKVIKVKGARFVEASKADYQPIIELNLLLNT</sequence>
<evidence type="ECO:0000256" key="2">
    <source>
        <dbReference type="ARBA" id="ARBA00022729"/>
    </source>
</evidence>
<comment type="similarity">
    <text evidence="1">Belongs to the phosphate/phosphite/phosphonate binding protein family.</text>
</comment>
<dbReference type="PANTHER" id="PTHR35841:SF1">
    <property type="entry name" value="PHOSPHONATES-BINDING PERIPLASMIC PROTEIN"/>
    <property type="match status" value="1"/>
</dbReference>
<protein>
    <submittedName>
        <fullName evidence="4">Phosphate/phosphite/phosphonate ABC transporter substrate-binding protein</fullName>
    </submittedName>
</protein>
<organism evidence="4 5">
    <name type="scientific">Megasphaera stantonii</name>
    <dbReference type="NCBI Taxonomy" id="2144175"/>
    <lineage>
        <taxon>Bacteria</taxon>
        <taxon>Bacillati</taxon>
        <taxon>Bacillota</taxon>
        <taxon>Negativicutes</taxon>
        <taxon>Veillonellales</taxon>
        <taxon>Veillonellaceae</taxon>
        <taxon>Megasphaera</taxon>
    </lineage>
</organism>
<dbReference type="GO" id="GO:0055085">
    <property type="term" value="P:transmembrane transport"/>
    <property type="evidence" value="ECO:0007669"/>
    <property type="project" value="InterPro"/>
</dbReference>
<dbReference type="PANTHER" id="PTHR35841">
    <property type="entry name" value="PHOSPHONATES-BINDING PERIPLASMIC PROTEIN"/>
    <property type="match status" value="1"/>
</dbReference>
<evidence type="ECO:0000256" key="3">
    <source>
        <dbReference type="SAM" id="SignalP"/>
    </source>
</evidence>
<dbReference type="InterPro" id="IPR005770">
    <property type="entry name" value="PhnD"/>
</dbReference>
<evidence type="ECO:0000313" key="5">
    <source>
        <dbReference type="Proteomes" id="UP000254337"/>
    </source>
</evidence>
<dbReference type="OrthoDB" id="9781943at2"/>
<reference evidence="4 5" key="1">
    <citation type="submission" date="2018-05" db="EMBL/GenBank/DDBJ databases">
        <title>Complete genome sequence of Megasphaera sp. AJH120T, isolated from the ceca of a chicken.</title>
        <authorList>
            <person name="Maki J."/>
            <person name="Looft T."/>
        </authorList>
    </citation>
    <scope>NUCLEOTIDE SEQUENCE [LARGE SCALE GENOMIC DNA]</scope>
    <source>
        <strain evidence="4 5">AJH120</strain>
    </source>
</reference>
<dbReference type="Gene3D" id="3.40.190.10">
    <property type="entry name" value="Periplasmic binding protein-like II"/>
    <property type="match status" value="2"/>
</dbReference>